<comment type="subcellular location">
    <subcellularLocation>
        <location evidence="1">Endomembrane system</location>
        <topology evidence="1">Multi-pass membrane protein</topology>
    </subcellularLocation>
</comment>
<feature type="compositionally biased region" description="Polar residues" evidence="5">
    <location>
        <begin position="345"/>
        <end position="359"/>
    </location>
</feature>
<feature type="compositionally biased region" description="Polar residues" evidence="5">
    <location>
        <begin position="311"/>
        <end position="330"/>
    </location>
</feature>
<keyword evidence="4 6" id="KW-0472">Membrane</keyword>
<dbReference type="GO" id="GO:0012505">
    <property type="term" value="C:endomembrane system"/>
    <property type="evidence" value="ECO:0007669"/>
    <property type="project" value="UniProtKB-SubCell"/>
</dbReference>
<evidence type="ECO:0000256" key="2">
    <source>
        <dbReference type="ARBA" id="ARBA00022692"/>
    </source>
</evidence>
<feature type="transmembrane region" description="Helical" evidence="6">
    <location>
        <begin position="217"/>
        <end position="236"/>
    </location>
</feature>
<feature type="region of interest" description="Disordered" evidence="5">
    <location>
        <begin position="272"/>
        <end position="387"/>
    </location>
</feature>
<dbReference type="GO" id="GO:0043007">
    <property type="term" value="P:maintenance of rDNA"/>
    <property type="evidence" value="ECO:0007669"/>
    <property type="project" value="TreeGrafter"/>
</dbReference>
<feature type="transmembrane region" description="Helical" evidence="6">
    <location>
        <begin position="86"/>
        <end position="111"/>
    </location>
</feature>
<evidence type="ECO:0000313" key="7">
    <source>
        <dbReference type="EMBL" id="WPG99872.1"/>
    </source>
</evidence>
<sequence length="474" mass="52054">MPRLVRRAPLKDRIKAFLDPEEFLFWLSEQIHDDTFEELLKEWATSIGVGLNILFIIARGASTASTSSGLDDVFGEGDEGVSGSGLISWIAAFIVQSLTILCCINAVYTFARKRHYRLFEQSVHVAPATPSAHRVLVNDSPAASSPLRFLRSVIDTTVAAAIAPKDNTPDAEREVWELRVWDPTPLNLTIFTLFSPGHLLLYYSLLPPAAKDQRPSLTVLTAIAFGALLSLQLSMLKSSFTQQAKDAALVHGEVMNEYDTKFVRPALQRPVRDVGIQTQSSSPTTSRSDGMSTREVDVYPPTTILKREFRTNPNPNYATYYDPSTKNSGSDAEEPSTHGLKLLRRQSSNFTPTSHTNDATPSLSTAMTGTTTPGMTQTDFSSPLKPHHERVRSRTSHTIASDGGNMGVYSHAASPMRKHSIGNGSALSGSGVGRIRDKEDVRKRMSTTGRLTHFFLQHSHLPSIKAALAKMKTM</sequence>
<accession>A0AAQ3M4C1</accession>
<feature type="compositionally biased region" description="Low complexity" evidence="5">
    <location>
        <begin position="360"/>
        <end position="378"/>
    </location>
</feature>
<keyword evidence="3 6" id="KW-1133">Transmembrane helix</keyword>
<proteinExistence type="predicted"/>
<gene>
    <name evidence="7" type="ORF">R9X50_00269200</name>
</gene>
<evidence type="ECO:0000256" key="6">
    <source>
        <dbReference type="SAM" id="Phobius"/>
    </source>
</evidence>
<keyword evidence="8" id="KW-1185">Reference proteome</keyword>
<evidence type="ECO:0000256" key="5">
    <source>
        <dbReference type="SAM" id="MobiDB-lite"/>
    </source>
</evidence>
<dbReference type="InterPro" id="IPR018819">
    <property type="entry name" value="Nur1/Mug154"/>
</dbReference>
<protein>
    <recommendedName>
        <fullName evidence="9">Meiotically up-regulated gene 154 protein</fullName>
    </recommendedName>
</protein>
<feature type="compositionally biased region" description="Low complexity" evidence="5">
    <location>
        <begin position="278"/>
        <end position="291"/>
    </location>
</feature>
<dbReference type="GO" id="GO:0007096">
    <property type="term" value="P:regulation of exit from mitosis"/>
    <property type="evidence" value="ECO:0007669"/>
    <property type="project" value="TreeGrafter"/>
</dbReference>
<evidence type="ECO:0008006" key="9">
    <source>
        <dbReference type="Google" id="ProtNLM"/>
    </source>
</evidence>
<reference evidence="7 8" key="1">
    <citation type="submission" date="2023-11" db="EMBL/GenBank/DDBJ databases">
        <title>An acidophilic fungus is an integral part of prey digestion in a carnivorous sundew plant.</title>
        <authorList>
            <person name="Tsai I.J."/>
        </authorList>
    </citation>
    <scope>NUCLEOTIDE SEQUENCE [LARGE SCALE GENOMIC DNA]</scope>
    <source>
        <strain evidence="7">169a</strain>
    </source>
</reference>
<organism evidence="7 8">
    <name type="scientific">Acrodontium crateriforme</name>
    <dbReference type="NCBI Taxonomy" id="150365"/>
    <lineage>
        <taxon>Eukaryota</taxon>
        <taxon>Fungi</taxon>
        <taxon>Dikarya</taxon>
        <taxon>Ascomycota</taxon>
        <taxon>Pezizomycotina</taxon>
        <taxon>Dothideomycetes</taxon>
        <taxon>Dothideomycetidae</taxon>
        <taxon>Mycosphaerellales</taxon>
        <taxon>Teratosphaeriaceae</taxon>
        <taxon>Acrodontium</taxon>
    </lineage>
</organism>
<evidence type="ECO:0000256" key="1">
    <source>
        <dbReference type="ARBA" id="ARBA00004127"/>
    </source>
</evidence>
<name>A0AAQ3M4C1_9PEZI</name>
<dbReference type="EMBL" id="CP138582">
    <property type="protein sequence ID" value="WPG99872.1"/>
    <property type="molecule type" value="Genomic_DNA"/>
</dbReference>
<keyword evidence="2 6" id="KW-0812">Transmembrane</keyword>
<dbReference type="PANTHER" id="PTHR28293">
    <property type="entry name" value="NUCLEAR RIM PROTEIN 1"/>
    <property type="match status" value="1"/>
</dbReference>
<dbReference type="Proteomes" id="UP001303373">
    <property type="component" value="Chromosome 3"/>
</dbReference>
<evidence type="ECO:0000256" key="4">
    <source>
        <dbReference type="ARBA" id="ARBA00023136"/>
    </source>
</evidence>
<dbReference type="Pfam" id="PF10332">
    <property type="entry name" value="DUF2418"/>
    <property type="match status" value="1"/>
</dbReference>
<evidence type="ECO:0000313" key="8">
    <source>
        <dbReference type="Proteomes" id="UP001303373"/>
    </source>
</evidence>
<feature type="transmembrane region" description="Helical" evidence="6">
    <location>
        <begin position="186"/>
        <end position="205"/>
    </location>
</feature>
<evidence type="ECO:0000256" key="3">
    <source>
        <dbReference type="ARBA" id="ARBA00022989"/>
    </source>
</evidence>
<dbReference type="PANTHER" id="PTHR28293:SF1">
    <property type="entry name" value="NUCLEAR RIM PROTEIN 1"/>
    <property type="match status" value="1"/>
</dbReference>
<dbReference type="AlphaFoldDB" id="A0AAQ3M4C1"/>